<keyword evidence="9 17" id="KW-0671">Queuosine biosynthesis</keyword>
<feature type="binding site" evidence="17">
    <location>
        <position position="6"/>
    </location>
    <ligand>
        <name>[4Fe-4S] cluster</name>
        <dbReference type="ChEBI" id="CHEBI:49883"/>
    </ligand>
</feature>
<protein>
    <recommendedName>
        <fullName evidence="5 17">Epoxyqueuosine reductase QueH</fullName>
        <ecNumber evidence="4 17">1.17.99.6</ecNumber>
    </recommendedName>
    <alternativeName>
        <fullName evidence="15 17">Queuosine biosynthesis protein QueH</fullName>
    </alternativeName>
</protein>
<evidence type="ECO:0000256" key="4">
    <source>
        <dbReference type="ARBA" id="ARBA00012622"/>
    </source>
</evidence>
<keyword evidence="13 17" id="KW-1015">Disulfide bond</keyword>
<keyword evidence="6 17" id="KW-0004">4Fe-4S</keyword>
<dbReference type="GO" id="GO:0051539">
    <property type="term" value="F:4 iron, 4 sulfur cluster binding"/>
    <property type="evidence" value="ECO:0007669"/>
    <property type="project" value="UniProtKB-UniRule"/>
</dbReference>
<dbReference type="AlphaFoldDB" id="A0A3D8INB0"/>
<evidence type="ECO:0000256" key="6">
    <source>
        <dbReference type="ARBA" id="ARBA00022485"/>
    </source>
</evidence>
<dbReference type="Pfam" id="PF02677">
    <property type="entry name" value="QueH"/>
    <property type="match status" value="1"/>
</dbReference>
<keyword evidence="19" id="KW-1185">Reference proteome</keyword>
<comment type="function">
    <text evidence="1 17">Catalyzes the conversion of epoxyqueuosine (oQ) to queuosine (Q), which is a hypermodified base found in the wobble positions of tRNA(Asp), tRNA(Asn), tRNA(His) and tRNA(Tyr).</text>
</comment>
<feature type="binding site" evidence="17">
    <location>
        <position position="7"/>
    </location>
    <ligand>
        <name>[4Fe-4S] cluster</name>
        <dbReference type="ChEBI" id="CHEBI:49883"/>
    </ligand>
</feature>
<evidence type="ECO:0000313" key="18">
    <source>
        <dbReference type="EMBL" id="RDU66739.1"/>
    </source>
</evidence>
<evidence type="ECO:0000256" key="13">
    <source>
        <dbReference type="ARBA" id="ARBA00023157"/>
    </source>
</evidence>
<dbReference type="PANTHER" id="PTHR36701:SF1">
    <property type="entry name" value="EPOXYQUEUOSINE REDUCTASE QUEH"/>
    <property type="match status" value="1"/>
</dbReference>
<keyword evidence="7 17" id="KW-0819">tRNA processing</keyword>
<dbReference type="GO" id="GO:0052693">
    <property type="term" value="F:epoxyqueuosine reductase activity"/>
    <property type="evidence" value="ECO:0007669"/>
    <property type="project" value="UniProtKB-UniRule"/>
</dbReference>
<comment type="catalytic activity">
    <reaction evidence="16 17">
        <text>epoxyqueuosine(34) in tRNA + AH2 = queuosine(34) in tRNA + A + H2O</text>
        <dbReference type="Rhea" id="RHEA:32159"/>
        <dbReference type="Rhea" id="RHEA-COMP:18571"/>
        <dbReference type="Rhea" id="RHEA-COMP:18582"/>
        <dbReference type="ChEBI" id="CHEBI:13193"/>
        <dbReference type="ChEBI" id="CHEBI:15377"/>
        <dbReference type="ChEBI" id="CHEBI:17499"/>
        <dbReference type="ChEBI" id="CHEBI:194431"/>
        <dbReference type="ChEBI" id="CHEBI:194443"/>
        <dbReference type="EC" id="1.17.99.6"/>
    </reaction>
</comment>
<gene>
    <name evidence="17" type="primary">queH</name>
    <name evidence="18" type="ORF">CQA53_02930</name>
</gene>
<dbReference type="EC" id="1.17.99.6" evidence="4 17"/>
<dbReference type="HAMAP" id="MF_02089">
    <property type="entry name" value="QueH"/>
    <property type="match status" value="1"/>
</dbReference>
<accession>A0A3D8INB0</accession>
<evidence type="ECO:0000256" key="3">
    <source>
        <dbReference type="ARBA" id="ARBA00008207"/>
    </source>
</evidence>
<reference evidence="18 19" key="1">
    <citation type="submission" date="2018-04" db="EMBL/GenBank/DDBJ databases">
        <title>Novel Campyloabacter and Helicobacter Species and Strains.</title>
        <authorList>
            <person name="Mannion A.J."/>
            <person name="Shen Z."/>
            <person name="Fox J.G."/>
        </authorList>
    </citation>
    <scope>NUCLEOTIDE SEQUENCE [LARGE SCALE GENOMIC DNA]</scope>
    <source>
        <strain evidence="18 19">MIT 17-337</strain>
    </source>
</reference>
<comment type="pathway">
    <text evidence="2 17">tRNA modification; tRNA-queuosine biosynthesis.</text>
</comment>
<dbReference type="GO" id="GO:0046872">
    <property type="term" value="F:metal ion binding"/>
    <property type="evidence" value="ECO:0007669"/>
    <property type="project" value="UniProtKB-KW"/>
</dbReference>
<comment type="caution">
    <text evidence="18">The sequence shown here is derived from an EMBL/GenBank/DDBJ whole genome shotgun (WGS) entry which is preliminary data.</text>
</comment>
<feature type="binding site" evidence="17">
    <location>
        <position position="90"/>
    </location>
    <ligand>
        <name>[4Fe-4S] cluster</name>
        <dbReference type="ChEBI" id="CHEBI:49883"/>
    </ligand>
</feature>
<evidence type="ECO:0000313" key="19">
    <source>
        <dbReference type="Proteomes" id="UP000256379"/>
    </source>
</evidence>
<evidence type="ECO:0000256" key="2">
    <source>
        <dbReference type="ARBA" id="ARBA00004691"/>
    </source>
</evidence>
<name>A0A3D8INB0_9HELI</name>
<evidence type="ECO:0000256" key="15">
    <source>
        <dbReference type="ARBA" id="ARBA00031446"/>
    </source>
</evidence>
<evidence type="ECO:0000256" key="8">
    <source>
        <dbReference type="ARBA" id="ARBA00022723"/>
    </source>
</evidence>
<dbReference type="Proteomes" id="UP000256379">
    <property type="component" value="Unassembled WGS sequence"/>
</dbReference>
<dbReference type="EMBL" id="NXLQ01000003">
    <property type="protein sequence ID" value="RDU66739.1"/>
    <property type="molecule type" value="Genomic_DNA"/>
</dbReference>
<dbReference type="UniPathway" id="UPA00392"/>
<evidence type="ECO:0000256" key="9">
    <source>
        <dbReference type="ARBA" id="ARBA00022785"/>
    </source>
</evidence>
<dbReference type="RefSeq" id="WP_115542525.1">
    <property type="nucleotide sequence ID" value="NZ_NXLQ01000003.1"/>
</dbReference>
<sequence>MLVHICCSVDSHYFLREMQKTYPHEKLIGFFYNPNIHPKEEHDLRLNDVRRSCKILNIELLEGNYNLNTWLQNTKGYEDEPEKGERCSICFDTRLMQTALKAKELSISKFSTTLLSSPMKEQQTLYMQGDEIAKQHNLEFIKINVRANGGVNKQNELAKTDNLYRQNYCGCQYALHKQRNKQEKVALEMLSSMTKQIMPGSTEERYVQFQKRDELEKIDRGYILTQRKNLVWRLLHAKVTQKREIIPSYIIARSMPKKNAKSGNIIWIRVKITDFYTSFQYILKNLNWQERMRFLYQKECEYKNNMQLQIGYSKKDDSIFLDIRMFNFFFNTQHKSIAELNANPPSYEQELGLRYMLCGMESVNPIIILDSQIPHDLIVDIESIMQDEKIYIVEEEFYSDRDVFPEDKIDRIS</sequence>
<evidence type="ECO:0000256" key="12">
    <source>
        <dbReference type="ARBA" id="ARBA00023014"/>
    </source>
</evidence>
<keyword evidence="11 17" id="KW-0408">Iron</keyword>
<evidence type="ECO:0000256" key="16">
    <source>
        <dbReference type="ARBA" id="ARBA00047415"/>
    </source>
</evidence>
<evidence type="ECO:0000256" key="10">
    <source>
        <dbReference type="ARBA" id="ARBA00023002"/>
    </source>
</evidence>
<keyword evidence="8 17" id="KW-0479">Metal-binding</keyword>
<dbReference type="InterPro" id="IPR003828">
    <property type="entry name" value="QueH"/>
</dbReference>
<organism evidence="18 19">
    <name type="scientific">Helicobacter didelphidarum</name>
    <dbReference type="NCBI Taxonomy" id="2040648"/>
    <lineage>
        <taxon>Bacteria</taxon>
        <taxon>Pseudomonadati</taxon>
        <taxon>Campylobacterota</taxon>
        <taxon>Epsilonproteobacteria</taxon>
        <taxon>Campylobacterales</taxon>
        <taxon>Helicobacteraceae</taxon>
        <taxon>Helicobacter</taxon>
    </lineage>
</organism>
<feature type="binding site" evidence="17">
    <location>
        <position position="87"/>
    </location>
    <ligand>
        <name>[4Fe-4S] cluster</name>
        <dbReference type="ChEBI" id="CHEBI:49883"/>
    </ligand>
</feature>
<evidence type="ECO:0000256" key="17">
    <source>
        <dbReference type="HAMAP-Rule" id="MF_02089"/>
    </source>
</evidence>
<keyword evidence="10 17" id="KW-0560">Oxidoreductase</keyword>
<evidence type="ECO:0000256" key="7">
    <source>
        <dbReference type="ARBA" id="ARBA00022694"/>
    </source>
</evidence>
<keyword evidence="14 17" id="KW-0676">Redox-active center</keyword>
<evidence type="ECO:0000256" key="5">
    <source>
        <dbReference type="ARBA" id="ARBA00016895"/>
    </source>
</evidence>
<keyword evidence="12 17" id="KW-0411">Iron-sulfur</keyword>
<evidence type="ECO:0000256" key="11">
    <source>
        <dbReference type="ARBA" id="ARBA00023004"/>
    </source>
</evidence>
<evidence type="ECO:0000256" key="14">
    <source>
        <dbReference type="ARBA" id="ARBA00023284"/>
    </source>
</evidence>
<comment type="similarity">
    <text evidence="3 17">Belongs to the QueH family.</text>
</comment>
<feature type="disulfide bond" description="Redox-active" evidence="17">
    <location>
        <begin position="169"/>
        <end position="171"/>
    </location>
</feature>
<evidence type="ECO:0000256" key="1">
    <source>
        <dbReference type="ARBA" id="ARBA00002268"/>
    </source>
</evidence>
<dbReference type="OrthoDB" id="9801033at2"/>
<proteinExistence type="inferred from homology"/>
<dbReference type="GO" id="GO:0008616">
    <property type="term" value="P:tRNA queuosine(34) biosynthetic process"/>
    <property type="evidence" value="ECO:0007669"/>
    <property type="project" value="UniProtKB-UniRule"/>
</dbReference>
<dbReference type="PANTHER" id="PTHR36701">
    <property type="entry name" value="EPOXYQUEUOSINE REDUCTASE QUEH"/>
    <property type="match status" value="1"/>
</dbReference>